<dbReference type="GO" id="GO:0006508">
    <property type="term" value="P:proteolysis"/>
    <property type="evidence" value="ECO:0007669"/>
    <property type="project" value="InterPro"/>
</dbReference>
<name>A0A8I1WI49_BACIU</name>
<dbReference type="GO" id="GO:0004252">
    <property type="term" value="F:serine-type endopeptidase activity"/>
    <property type="evidence" value="ECO:0007669"/>
    <property type="project" value="InterPro"/>
</dbReference>
<sequence length="70" mass="8199">MRKITERQLEALKAIEKHIKDKGFPPSYRELMKELSLKSTSSVKGLLDALRRKEYVTWEEGLPRTLKVVK</sequence>
<dbReference type="PANTHER" id="PTHR33516">
    <property type="entry name" value="LEXA REPRESSOR"/>
    <property type="match status" value="1"/>
</dbReference>
<dbReference type="InterPro" id="IPR006199">
    <property type="entry name" value="LexA_DNA-bd_dom"/>
</dbReference>
<dbReference type="AlphaFoldDB" id="A0A8I1WI49"/>
<dbReference type="PANTHER" id="PTHR33516:SF2">
    <property type="entry name" value="LEXA REPRESSOR-RELATED"/>
    <property type="match status" value="1"/>
</dbReference>
<dbReference type="InterPro" id="IPR036388">
    <property type="entry name" value="WH-like_DNA-bd_sf"/>
</dbReference>
<dbReference type="Pfam" id="PF01726">
    <property type="entry name" value="LexA_DNA_bind"/>
    <property type="match status" value="1"/>
</dbReference>
<accession>A0A8I1WI49</accession>
<dbReference type="SUPFAM" id="SSF46785">
    <property type="entry name" value="Winged helix' DNA-binding domain"/>
    <property type="match status" value="1"/>
</dbReference>
<gene>
    <name evidence="2" type="ORF">J5227_23105</name>
</gene>
<organism evidence="2 3">
    <name type="scientific">Bacillus subtilis</name>
    <dbReference type="NCBI Taxonomy" id="1423"/>
    <lineage>
        <taxon>Bacteria</taxon>
        <taxon>Bacillati</taxon>
        <taxon>Bacillota</taxon>
        <taxon>Bacilli</taxon>
        <taxon>Bacillales</taxon>
        <taxon>Bacillaceae</taxon>
        <taxon>Bacillus</taxon>
    </lineage>
</organism>
<reference evidence="2" key="1">
    <citation type="submission" date="2021-03" db="EMBL/GenBank/DDBJ databases">
        <title>Isolation of Bacillus subtilis from fermented food sample.</title>
        <authorList>
            <person name="Lakshmanan V."/>
            <person name="Athira K."/>
            <person name="Rajagopal K."/>
        </authorList>
    </citation>
    <scope>NUCLEOTIDE SEQUENCE</scope>
    <source>
        <strain evidence="2">S1</strain>
    </source>
</reference>
<dbReference type="Gene3D" id="1.10.10.10">
    <property type="entry name" value="Winged helix-like DNA-binding domain superfamily/Winged helix DNA-binding domain"/>
    <property type="match status" value="1"/>
</dbReference>
<proteinExistence type="predicted"/>
<evidence type="ECO:0000313" key="3">
    <source>
        <dbReference type="Proteomes" id="UP000665181"/>
    </source>
</evidence>
<dbReference type="InterPro" id="IPR050077">
    <property type="entry name" value="LexA_repressor"/>
</dbReference>
<evidence type="ECO:0000259" key="1">
    <source>
        <dbReference type="Pfam" id="PF01726"/>
    </source>
</evidence>
<dbReference type="Proteomes" id="UP000665181">
    <property type="component" value="Unassembled WGS sequence"/>
</dbReference>
<comment type="caution">
    <text evidence="2">The sequence shown here is derived from an EMBL/GenBank/DDBJ whole genome shotgun (WGS) entry which is preliminary data.</text>
</comment>
<dbReference type="InterPro" id="IPR036390">
    <property type="entry name" value="WH_DNA-bd_sf"/>
</dbReference>
<dbReference type="RefSeq" id="WP_087961652.1">
    <property type="nucleotide sequence ID" value="NZ_CBCSGB010000042.1"/>
</dbReference>
<evidence type="ECO:0000313" key="2">
    <source>
        <dbReference type="EMBL" id="MBO3797119.1"/>
    </source>
</evidence>
<protein>
    <submittedName>
        <fullName evidence="2">Transcriptional regulator</fullName>
    </submittedName>
</protein>
<feature type="domain" description="LexA repressor DNA-binding" evidence="1">
    <location>
        <begin position="1"/>
        <end position="65"/>
    </location>
</feature>
<dbReference type="EMBL" id="JAGFPW010000045">
    <property type="protein sequence ID" value="MBO3797119.1"/>
    <property type="molecule type" value="Genomic_DNA"/>
</dbReference>